<name>A0A7W6MYD0_9BACT</name>
<keyword evidence="2" id="KW-0560">Oxidoreductase</keyword>
<comment type="caution">
    <text evidence="2">The sequence shown here is derived from an EMBL/GenBank/DDBJ whole genome shotgun (WGS) entry which is preliminary data.</text>
</comment>
<dbReference type="Proteomes" id="UP000546007">
    <property type="component" value="Unassembled WGS sequence"/>
</dbReference>
<dbReference type="Gene3D" id="3.30.70.100">
    <property type="match status" value="1"/>
</dbReference>
<keyword evidence="2" id="KW-0503">Monooxygenase</keyword>
<protein>
    <submittedName>
        <fullName evidence="2">Quinol monooxygenase YgiN</fullName>
    </submittedName>
</protein>
<sequence>MIRINVTIEVKSEVRAHVVELLHEMSELSRQETGCIGYEIFENSRLNNVLMIVETWENEALLAIHKESDHFVRIIPQVRELATEMCSQKFTDMLP</sequence>
<dbReference type="AlphaFoldDB" id="A0A7W6MYD0"/>
<dbReference type="RefSeq" id="WP_151411747.1">
    <property type="nucleotide sequence ID" value="NZ_AP028155.1"/>
</dbReference>
<dbReference type="GO" id="GO:0004497">
    <property type="term" value="F:monooxygenase activity"/>
    <property type="evidence" value="ECO:0007669"/>
    <property type="project" value="UniProtKB-KW"/>
</dbReference>
<dbReference type="PROSITE" id="PS51725">
    <property type="entry name" value="ABM"/>
    <property type="match status" value="1"/>
</dbReference>
<accession>A0A7W6MYD0</accession>
<dbReference type="InterPro" id="IPR050744">
    <property type="entry name" value="AI-2_Isomerase_LsrG"/>
</dbReference>
<proteinExistence type="predicted"/>
<dbReference type="PANTHER" id="PTHR33336:SF3">
    <property type="entry name" value="ABM DOMAIN-CONTAINING PROTEIN"/>
    <property type="match status" value="1"/>
</dbReference>
<evidence type="ECO:0000313" key="3">
    <source>
        <dbReference type="Proteomes" id="UP000546007"/>
    </source>
</evidence>
<dbReference type="OrthoDB" id="287932at2"/>
<dbReference type="PANTHER" id="PTHR33336">
    <property type="entry name" value="QUINOL MONOOXYGENASE YGIN-RELATED"/>
    <property type="match status" value="1"/>
</dbReference>
<evidence type="ECO:0000259" key="1">
    <source>
        <dbReference type="PROSITE" id="PS51725"/>
    </source>
</evidence>
<evidence type="ECO:0000313" key="2">
    <source>
        <dbReference type="EMBL" id="MBB4025894.1"/>
    </source>
</evidence>
<dbReference type="EMBL" id="JACIES010000003">
    <property type="protein sequence ID" value="MBB4025894.1"/>
    <property type="molecule type" value="Genomic_DNA"/>
</dbReference>
<organism evidence="2 3">
    <name type="scientific">Butyricimonas faecihominis</name>
    <dbReference type="NCBI Taxonomy" id="1472416"/>
    <lineage>
        <taxon>Bacteria</taxon>
        <taxon>Pseudomonadati</taxon>
        <taxon>Bacteroidota</taxon>
        <taxon>Bacteroidia</taxon>
        <taxon>Bacteroidales</taxon>
        <taxon>Odoribacteraceae</taxon>
        <taxon>Butyricimonas</taxon>
    </lineage>
</organism>
<dbReference type="SUPFAM" id="SSF54909">
    <property type="entry name" value="Dimeric alpha+beta barrel"/>
    <property type="match status" value="1"/>
</dbReference>
<keyword evidence="3" id="KW-1185">Reference proteome</keyword>
<reference evidence="2 3" key="1">
    <citation type="submission" date="2020-08" db="EMBL/GenBank/DDBJ databases">
        <title>Genomic Encyclopedia of Type Strains, Phase IV (KMG-IV): sequencing the most valuable type-strain genomes for metagenomic binning, comparative biology and taxonomic classification.</title>
        <authorList>
            <person name="Goeker M."/>
        </authorList>
    </citation>
    <scope>NUCLEOTIDE SEQUENCE [LARGE SCALE GENOMIC DNA]</scope>
    <source>
        <strain evidence="2 3">DSM 105721</strain>
    </source>
</reference>
<dbReference type="InterPro" id="IPR011008">
    <property type="entry name" value="Dimeric_a/b-barrel"/>
</dbReference>
<dbReference type="GeneID" id="93100408"/>
<gene>
    <name evidence="2" type="ORF">GGR14_001678</name>
</gene>
<feature type="domain" description="ABM" evidence="1">
    <location>
        <begin position="2"/>
        <end position="90"/>
    </location>
</feature>
<dbReference type="InterPro" id="IPR007138">
    <property type="entry name" value="ABM_dom"/>
</dbReference>
<dbReference type="Pfam" id="PF03992">
    <property type="entry name" value="ABM"/>
    <property type="match status" value="1"/>
</dbReference>